<evidence type="ECO:0000256" key="12">
    <source>
        <dbReference type="ARBA" id="ARBA00034000"/>
    </source>
</evidence>
<keyword evidence="6" id="KW-0645">Protease</keyword>
<organism evidence="18 19">
    <name type="scientific">Candidimonas nitroreducens</name>
    <dbReference type="NCBI Taxonomy" id="683354"/>
    <lineage>
        <taxon>Bacteria</taxon>
        <taxon>Pseudomonadati</taxon>
        <taxon>Pseudomonadota</taxon>
        <taxon>Betaproteobacteria</taxon>
        <taxon>Burkholderiales</taxon>
        <taxon>Alcaligenaceae</taxon>
        <taxon>Candidimonas</taxon>
    </lineage>
</organism>
<dbReference type="GO" id="GO:0008360">
    <property type="term" value="P:regulation of cell shape"/>
    <property type="evidence" value="ECO:0007669"/>
    <property type="project" value="UniProtKB-KW"/>
</dbReference>
<evidence type="ECO:0000256" key="6">
    <source>
        <dbReference type="ARBA" id="ARBA00022670"/>
    </source>
</evidence>
<dbReference type="GO" id="GO:0006508">
    <property type="term" value="P:proteolysis"/>
    <property type="evidence" value="ECO:0007669"/>
    <property type="project" value="UniProtKB-KW"/>
</dbReference>
<dbReference type="InterPro" id="IPR012338">
    <property type="entry name" value="Beta-lactam/transpept-like"/>
</dbReference>
<dbReference type="Pfam" id="PF00768">
    <property type="entry name" value="Peptidase_S11"/>
    <property type="match status" value="1"/>
</dbReference>
<sequence>MRRSSCLAAAAILALAPALASAQNTSKPIPAAAPGTAGAASPAAAPAAPAAPAASAPGADAPVMVGDLARVPAPVVAAKAWVTADATSGQIVGASSPDEKIEPASLTKLMSAYVVFDALDSKRLTLQQTVNISEKAWKTGGSRMFVKPNTQVSVDDLLQGLIVQSGNDATVALAEAVAGSESAFVALMNQEAARMGLKDTHFANSTGLPDPTHVTTVRDLAILAMNVVRDHPQYMHYYAEKEFTYNKIKQRNRNRLLWVDPTVDGLKTGHTKSAGYCLVATALRNGRRVVSVLVGADSDSARSESSLKLLNWTYQNFDTIKLFDAQHPAVQAKVWEGTADTVGLGQAQPLWVTVPRGEGQQIKPVAQYTQPLIAPLKKGAKVGTVSLSLDGKVLRQAPLTVLSDVPQAGFAGRIYDKIRLMFQ</sequence>
<keyword evidence="11" id="KW-0961">Cell wall biogenesis/degradation</keyword>
<feature type="domain" description="Peptidase S11 D-Ala-D-Ala carboxypeptidase A C-terminal" evidence="17">
    <location>
        <begin position="317"/>
        <end position="407"/>
    </location>
</feature>
<dbReference type="Pfam" id="PF07943">
    <property type="entry name" value="PBP5_C"/>
    <property type="match status" value="1"/>
</dbReference>
<reference evidence="19" key="1">
    <citation type="submission" date="2017-06" db="EMBL/GenBank/DDBJ databases">
        <title>Herbaspirillum phytohormonus sp. nov., isolated from the root nodule of Robinia pseudoacacia in lead-zinc mine.</title>
        <authorList>
            <person name="Fan M."/>
            <person name="Lin Y."/>
        </authorList>
    </citation>
    <scope>NUCLEOTIDE SEQUENCE [LARGE SCALE GENOMIC DNA]</scope>
    <source>
        <strain evidence="19">SC-089</strain>
    </source>
</reference>
<dbReference type="EMBL" id="NJIH01000018">
    <property type="protein sequence ID" value="OWT53972.1"/>
    <property type="molecule type" value="Genomic_DNA"/>
</dbReference>
<dbReference type="SUPFAM" id="SSF69189">
    <property type="entry name" value="Penicillin-binding protein associated domain"/>
    <property type="match status" value="1"/>
</dbReference>
<evidence type="ECO:0000256" key="5">
    <source>
        <dbReference type="ARBA" id="ARBA00022645"/>
    </source>
</evidence>
<evidence type="ECO:0000256" key="2">
    <source>
        <dbReference type="ARBA" id="ARBA00004752"/>
    </source>
</evidence>
<comment type="similarity">
    <text evidence="3 15">Belongs to the peptidase S11 family.</text>
</comment>
<dbReference type="EC" id="3.4.16.4" evidence="4"/>
<dbReference type="GO" id="GO:0071555">
    <property type="term" value="P:cell wall organization"/>
    <property type="evidence" value="ECO:0007669"/>
    <property type="project" value="UniProtKB-KW"/>
</dbReference>
<keyword evidence="7 16" id="KW-0732">Signal</keyword>
<evidence type="ECO:0000256" key="1">
    <source>
        <dbReference type="ARBA" id="ARBA00003217"/>
    </source>
</evidence>
<evidence type="ECO:0000259" key="17">
    <source>
        <dbReference type="SMART" id="SM00936"/>
    </source>
</evidence>
<evidence type="ECO:0000256" key="10">
    <source>
        <dbReference type="ARBA" id="ARBA00022984"/>
    </source>
</evidence>
<keyword evidence="19" id="KW-1185">Reference proteome</keyword>
<evidence type="ECO:0000256" key="3">
    <source>
        <dbReference type="ARBA" id="ARBA00007164"/>
    </source>
</evidence>
<keyword evidence="9" id="KW-0133">Cell shape</keyword>
<comment type="caution">
    <text evidence="18">The sequence shown here is derived from an EMBL/GenBank/DDBJ whole genome shotgun (WGS) entry which is preliminary data.</text>
</comment>
<dbReference type="PANTHER" id="PTHR21581:SF6">
    <property type="entry name" value="TRAFFICKING PROTEIN PARTICLE COMPLEX SUBUNIT 12"/>
    <property type="match status" value="1"/>
</dbReference>
<dbReference type="AlphaFoldDB" id="A0A225LZQ9"/>
<evidence type="ECO:0000256" key="13">
    <source>
        <dbReference type="PIRSR" id="PIRSR618044-1"/>
    </source>
</evidence>
<comment type="pathway">
    <text evidence="2">Cell wall biogenesis; peptidoglycan biosynthesis.</text>
</comment>
<evidence type="ECO:0000256" key="9">
    <source>
        <dbReference type="ARBA" id="ARBA00022960"/>
    </source>
</evidence>
<comment type="catalytic activity">
    <reaction evidence="12">
        <text>Preferential cleavage: (Ac)2-L-Lys-D-Ala-|-D-Ala. Also transpeptidation of peptidyl-alanyl moieties that are N-acyl substituents of D-alanine.</text>
        <dbReference type="EC" id="3.4.16.4"/>
    </reaction>
</comment>
<evidence type="ECO:0000256" key="7">
    <source>
        <dbReference type="ARBA" id="ARBA00022729"/>
    </source>
</evidence>
<proteinExistence type="inferred from homology"/>
<keyword evidence="5" id="KW-0121">Carboxypeptidase</keyword>
<evidence type="ECO:0000256" key="8">
    <source>
        <dbReference type="ARBA" id="ARBA00022801"/>
    </source>
</evidence>
<dbReference type="SMART" id="SM00936">
    <property type="entry name" value="PBP5_C"/>
    <property type="match status" value="1"/>
</dbReference>
<name>A0A225LZQ9_9BURK</name>
<dbReference type="PRINTS" id="PR00725">
    <property type="entry name" value="DADACBPTASE1"/>
</dbReference>
<dbReference type="InterPro" id="IPR018044">
    <property type="entry name" value="Peptidase_S11"/>
</dbReference>
<dbReference type="Gene3D" id="3.40.710.10">
    <property type="entry name" value="DD-peptidase/beta-lactamase superfamily"/>
    <property type="match status" value="1"/>
</dbReference>
<dbReference type="Gene3D" id="2.60.410.10">
    <property type="entry name" value="D-Ala-D-Ala carboxypeptidase, C-terminal domain"/>
    <property type="match status" value="1"/>
</dbReference>
<dbReference type="InterPro" id="IPR001967">
    <property type="entry name" value="Peptidase_S11_N"/>
</dbReference>
<dbReference type="GO" id="GO:0009252">
    <property type="term" value="P:peptidoglycan biosynthetic process"/>
    <property type="evidence" value="ECO:0007669"/>
    <property type="project" value="UniProtKB-UniPathway"/>
</dbReference>
<dbReference type="InterPro" id="IPR012907">
    <property type="entry name" value="Peptidase_S11_C"/>
</dbReference>
<dbReference type="InterPro" id="IPR037167">
    <property type="entry name" value="Peptidase_S11_C_sf"/>
</dbReference>
<evidence type="ECO:0000256" key="15">
    <source>
        <dbReference type="RuleBase" id="RU004016"/>
    </source>
</evidence>
<feature type="active site" description="Acyl-ester intermediate" evidence="13">
    <location>
        <position position="105"/>
    </location>
</feature>
<feature type="binding site" evidence="14">
    <location>
        <position position="267"/>
    </location>
    <ligand>
        <name>substrate</name>
    </ligand>
</feature>
<evidence type="ECO:0000313" key="19">
    <source>
        <dbReference type="Proteomes" id="UP000214603"/>
    </source>
</evidence>
<dbReference type="PANTHER" id="PTHR21581">
    <property type="entry name" value="D-ALANYL-D-ALANINE CARBOXYPEPTIDASE"/>
    <property type="match status" value="1"/>
</dbReference>
<keyword evidence="8" id="KW-0378">Hydrolase</keyword>
<feature type="signal peptide" evidence="16">
    <location>
        <begin position="1"/>
        <end position="22"/>
    </location>
</feature>
<dbReference type="Proteomes" id="UP000214603">
    <property type="component" value="Unassembled WGS sequence"/>
</dbReference>
<dbReference type="RefSeq" id="WP_088605880.1">
    <property type="nucleotide sequence ID" value="NZ_NJIH01000018.1"/>
</dbReference>
<gene>
    <name evidence="18" type="ORF">CEY11_23580</name>
</gene>
<dbReference type="GO" id="GO:0009002">
    <property type="term" value="F:serine-type D-Ala-D-Ala carboxypeptidase activity"/>
    <property type="evidence" value="ECO:0007669"/>
    <property type="project" value="UniProtKB-EC"/>
</dbReference>
<evidence type="ECO:0000256" key="11">
    <source>
        <dbReference type="ARBA" id="ARBA00023316"/>
    </source>
</evidence>
<dbReference type="UniPathway" id="UPA00219"/>
<evidence type="ECO:0000313" key="18">
    <source>
        <dbReference type="EMBL" id="OWT53972.1"/>
    </source>
</evidence>
<evidence type="ECO:0000256" key="4">
    <source>
        <dbReference type="ARBA" id="ARBA00012448"/>
    </source>
</evidence>
<dbReference type="SUPFAM" id="SSF56601">
    <property type="entry name" value="beta-lactamase/transpeptidase-like"/>
    <property type="match status" value="1"/>
</dbReference>
<feature type="active site" description="Proton acceptor" evidence="13">
    <location>
        <position position="108"/>
    </location>
</feature>
<feature type="active site" evidence="13">
    <location>
        <position position="165"/>
    </location>
</feature>
<dbReference type="OrthoDB" id="9795979at2"/>
<accession>A0A225LZQ9</accession>
<dbReference type="InterPro" id="IPR015956">
    <property type="entry name" value="Peniciliin-bd_prot_C_sf"/>
</dbReference>
<evidence type="ECO:0000256" key="16">
    <source>
        <dbReference type="SAM" id="SignalP"/>
    </source>
</evidence>
<feature type="chain" id="PRO_5013166599" description="serine-type D-Ala-D-Ala carboxypeptidase" evidence="16">
    <location>
        <begin position="23"/>
        <end position="423"/>
    </location>
</feature>
<comment type="function">
    <text evidence="1">Removes C-terminal D-alanyl residues from sugar-peptide cell wall precursors.</text>
</comment>
<keyword evidence="10" id="KW-0573">Peptidoglycan synthesis</keyword>
<protein>
    <recommendedName>
        <fullName evidence="4">serine-type D-Ala-D-Ala carboxypeptidase</fullName>
        <ecNumber evidence="4">3.4.16.4</ecNumber>
    </recommendedName>
</protein>
<evidence type="ECO:0000256" key="14">
    <source>
        <dbReference type="PIRSR" id="PIRSR618044-2"/>
    </source>
</evidence>